<sequence>MKPSSSRRGILACALAARLAELAAAGPTDQAASLAPQAGGLVAASGSGIANDPCFLAGLRFGQASAAYRAASLTVWSGSSADPLYREWTSAAAQILAAPAHSLGGVLAKLIMALDQIGIAREDAEALEPCEVAEHALLECIRALSEITGISLDAMGADFVSAKLRAPAAEARA</sequence>
<gene>
    <name evidence="2" type="ORF">JJQ90_11405</name>
</gene>
<feature type="signal peptide" evidence="1">
    <location>
        <begin position="1"/>
        <end position="25"/>
    </location>
</feature>
<name>A0ABS6H932_9PROT</name>
<protein>
    <submittedName>
        <fullName evidence="2">Uncharacterized protein</fullName>
    </submittedName>
</protein>
<comment type="caution">
    <text evidence="2">The sequence shown here is derived from an EMBL/GenBank/DDBJ whole genome shotgun (WGS) entry which is preliminary data.</text>
</comment>
<accession>A0ABS6H932</accession>
<proteinExistence type="predicted"/>
<organism evidence="2 3">
    <name type="scientific">Falsiroseomonas oleicola</name>
    <dbReference type="NCBI Taxonomy" id="2801474"/>
    <lineage>
        <taxon>Bacteria</taxon>
        <taxon>Pseudomonadati</taxon>
        <taxon>Pseudomonadota</taxon>
        <taxon>Alphaproteobacteria</taxon>
        <taxon>Acetobacterales</taxon>
        <taxon>Roseomonadaceae</taxon>
        <taxon>Falsiroseomonas</taxon>
    </lineage>
</organism>
<evidence type="ECO:0000256" key="1">
    <source>
        <dbReference type="SAM" id="SignalP"/>
    </source>
</evidence>
<dbReference type="EMBL" id="JAERQM010000003">
    <property type="protein sequence ID" value="MBU8544317.1"/>
    <property type="molecule type" value="Genomic_DNA"/>
</dbReference>
<reference evidence="2 3" key="1">
    <citation type="submission" date="2021-01" db="EMBL/GenBank/DDBJ databases">
        <title>Roseomonas sp. nov, a bacterium isolated from an oil production mixture in Yumen Oilfield.</title>
        <authorList>
            <person name="Wu D."/>
        </authorList>
    </citation>
    <scope>NUCLEOTIDE SEQUENCE [LARGE SCALE GENOMIC DNA]</scope>
    <source>
        <strain evidence="2 3">ROY-5-3</strain>
    </source>
</reference>
<evidence type="ECO:0000313" key="2">
    <source>
        <dbReference type="EMBL" id="MBU8544317.1"/>
    </source>
</evidence>
<keyword evidence="3" id="KW-1185">Reference proteome</keyword>
<keyword evidence="1" id="KW-0732">Signal</keyword>
<dbReference type="Proteomes" id="UP000689967">
    <property type="component" value="Unassembled WGS sequence"/>
</dbReference>
<evidence type="ECO:0000313" key="3">
    <source>
        <dbReference type="Proteomes" id="UP000689967"/>
    </source>
</evidence>
<feature type="chain" id="PRO_5045956789" evidence="1">
    <location>
        <begin position="26"/>
        <end position="173"/>
    </location>
</feature>
<dbReference type="RefSeq" id="WP_216875487.1">
    <property type="nucleotide sequence ID" value="NZ_JAERQM010000003.1"/>
</dbReference>